<dbReference type="NCBIfam" id="NF045583">
    <property type="entry name" value="Npun_R2479_HDIG"/>
    <property type="match status" value="1"/>
</dbReference>
<dbReference type="InterPro" id="IPR054649">
    <property type="entry name" value="Npun_R2479-like"/>
</dbReference>
<evidence type="ECO:0008006" key="3">
    <source>
        <dbReference type="Google" id="ProtNLM"/>
    </source>
</evidence>
<dbReference type="SUPFAM" id="SSF109604">
    <property type="entry name" value="HD-domain/PDEase-like"/>
    <property type="match status" value="1"/>
</dbReference>
<proteinExistence type="predicted"/>
<gene>
    <name evidence="1" type="ORF">dnm_077940</name>
</gene>
<evidence type="ECO:0000313" key="1">
    <source>
        <dbReference type="EMBL" id="QTA91720.1"/>
    </source>
</evidence>
<accession>A0A975BV61</accession>
<dbReference type="EMBL" id="CP061800">
    <property type="protein sequence ID" value="QTA91720.1"/>
    <property type="molecule type" value="Genomic_DNA"/>
</dbReference>
<sequence>MINIQKLIIEPFVKELKSAYERTYGRMEPEFANIIEWTGHLALENISNCDALYHNVEHTIMVTLCGQEILRGKHLTEGGVLPKDWLHFMMACLCHDIGFVKGICRQDTGNIFAIGVGGKTVKIPPEGTDAALTPYHVDRSKLFILERFGGKLLISADANEIASYIEMTRFPIPDDEIHKDTKGYGALVRAADLIGQLGDPGYLRKIPGLFYEFEETGANAAIGYKNPEDMRKSYARFYWNVVYPYIQNGLKYLRVTHEGKQWISNLHSHVFTVEHGEKRLGGP</sequence>
<reference evidence="1" key="1">
    <citation type="journal article" date="2021" name="Microb. Physiol.">
        <title>Proteogenomic Insights into the Physiology of Marine, Sulfate-Reducing, Filamentous Desulfonema limicola and Desulfonema magnum.</title>
        <authorList>
            <person name="Schnaars V."/>
            <person name="Wohlbrand L."/>
            <person name="Scheve S."/>
            <person name="Hinrichs C."/>
            <person name="Reinhardt R."/>
            <person name="Rabus R."/>
        </authorList>
    </citation>
    <scope>NUCLEOTIDE SEQUENCE</scope>
    <source>
        <strain evidence="1">4be13</strain>
    </source>
</reference>
<dbReference type="Proteomes" id="UP000663722">
    <property type="component" value="Chromosome"/>
</dbReference>
<evidence type="ECO:0000313" key="2">
    <source>
        <dbReference type="Proteomes" id="UP000663722"/>
    </source>
</evidence>
<protein>
    <recommendedName>
        <fullName evidence="3">Metal-dependent phosphohydrolase</fullName>
    </recommendedName>
</protein>
<keyword evidence="2" id="KW-1185">Reference proteome</keyword>
<dbReference type="KEGG" id="dmm:dnm_077940"/>
<name>A0A975BV61_9BACT</name>
<organism evidence="1 2">
    <name type="scientific">Desulfonema magnum</name>
    <dbReference type="NCBI Taxonomy" id="45655"/>
    <lineage>
        <taxon>Bacteria</taxon>
        <taxon>Pseudomonadati</taxon>
        <taxon>Thermodesulfobacteriota</taxon>
        <taxon>Desulfobacteria</taxon>
        <taxon>Desulfobacterales</taxon>
        <taxon>Desulfococcaceae</taxon>
        <taxon>Desulfonema</taxon>
    </lineage>
</organism>
<dbReference type="AlphaFoldDB" id="A0A975BV61"/>
<dbReference type="RefSeq" id="WP_207679378.1">
    <property type="nucleotide sequence ID" value="NZ_CP061800.1"/>
</dbReference>
<dbReference type="Gene3D" id="1.10.3210.10">
    <property type="entry name" value="Hypothetical protein af1432"/>
    <property type="match status" value="1"/>
</dbReference>